<dbReference type="EMBL" id="JQCQ01000041">
    <property type="protein sequence ID" value="KRO22104.1"/>
    <property type="molecule type" value="Genomic_DNA"/>
</dbReference>
<dbReference type="GO" id="GO:0000287">
    <property type="term" value="F:magnesium ion binding"/>
    <property type="evidence" value="ECO:0007669"/>
    <property type="project" value="TreeGrafter"/>
</dbReference>
<dbReference type="Gene3D" id="3.40.50.1000">
    <property type="entry name" value="HAD superfamily/HAD-like"/>
    <property type="match status" value="1"/>
</dbReference>
<gene>
    <name evidence="1" type="ORF">IV88_GL001293</name>
</gene>
<dbReference type="InterPro" id="IPR023214">
    <property type="entry name" value="HAD_sf"/>
</dbReference>
<accession>A0A0R2N8E2</accession>
<dbReference type="Proteomes" id="UP000051249">
    <property type="component" value="Unassembled WGS sequence"/>
</dbReference>
<dbReference type="InterPro" id="IPR036412">
    <property type="entry name" value="HAD-like_sf"/>
</dbReference>
<name>A0A0R2N8E2_9LACO</name>
<dbReference type="PANTHER" id="PTHR10000:SF8">
    <property type="entry name" value="HAD SUPERFAMILY HYDROLASE-LIKE, TYPE 3"/>
    <property type="match status" value="1"/>
</dbReference>
<dbReference type="AlphaFoldDB" id="A0A0R2N8E2"/>
<sequence>MALGDNSNDIPMLTKVGLPVSVANGSDEAKNTAKYITKANYTTGVAEAINKFVL</sequence>
<reference evidence="1 2" key="1">
    <citation type="journal article" date="2015" name="Genome Announc.">
        <title>Expanding the biotechnology potential of lactobacilli through comparative genomics of 213 strains and associated genera.</title>
        <authorList>
            <person name="Sun Z."/>
            <person name="Harris H.M."/>
            <person name="McCann A."/>
            <person name="Guo C."/>
            <person name="Argimon S."/>
            <person name="Zhang W."/>
            <person name="Yang X."/>
            <person name="Jeffery I.B."/>
            <person name="Cooney J.C."/>
            <person name="Kagawa T.F."/>
            <person name="Liu W."/>
            <person name="Song Y."/>
            <person name="Salvetti E."/>
            <person name="Wrobel A."/>
            <person name="Rasinkangas P."/>
            <person name="Parkhill J."/>
            <person name="Rea M.C."/>
            <person name="O'Sullivan O."/>
            <person name="Ritari J."/>
            <person name="Douillard F.P."/>
            <person name="Paul Ross R."/>
            <person name="Yang R."/>
            <person name="Briner A.E."/>
            <person name="Felis G.E."/>
            <person name="de Vos W.M."/>
            <person name="Barrangou R."/>
            <person name="Klaenhammer T.R."/>
            <person name="Caufield P.W."/>
            <person name="Cui Y."/>
            <person name="Zhang H."/>
            <person name="O'Toole P.W."/>
        </authorList>
    </citation>
    <scope>NUCLEOTIDE SEQUENCE [LARGE SCALE GENOMIC DNA]</scope>
    <source>
        <strain evidence="1 2">DSM 23026</strain>
    </source>
</reference>
<dbReference type="Pfam" id="PF08282">
    <property type="entry name" value="Hydrolase_3"/>
    <property type="match status" value="1"/>
</dbReference>
<protein>
    <submittedName>
        <fullName evidence="1">Uncharacterized protein</fullName>
    </submittedName>
</protein>
<dbReference type="SUPFAM" id="SSF56784">
    <property type="entry name" value="HAD-like"/>
    <property type="match status" value="1"/>
</dbReference>
<dbReference type="GO" id="GO:0005829">
    <property type="term" value="C:cytosol"/>
    <property type="evidence" value="ECO:0007669"/>
    <property type="project" value="TreeGrafter"/>
</dbReference>
<evidence type="ECO:0000313" key="2">
    <source>
        <dbReference type="Proteomes" id="UP000051249"/>
    </source>
</evidence>
<organism evidence="1 2">
    <name type="scientific">Pediococcus argentinicus</name>
    <dbReference type="NCBI Taxonomy" id="480391"/>
    <lineage>
        <taxon>Bacteria</taxon>
        <taxon>Bacillati</taxon>
        <taxon>Bacillota</taxon>
        <taxon>Bacilli</taxon>
        <taxon>Lactobacillales</taxon>
        <taxon>Lactobacillaceae</taxon>
        <taxon>Pediococcus</taxon>
    </lineage>
</organism>
<comment type="caution">
    <text evidence="1">The sequence shown here is derived from an EMBL/GenBank/DDBJ whole genome shotgun (WGS) entry which is preliminary data.</text>
</comment>
<dbReference type="GO" id="GO:0016791">
    <property type="term" value="F:phosphatase activity"/>
    <property type="evidence" value="ECO:0007669"/>
    <property type="project" value="TreeGrafter"/>
</dbReference>
<dbReference type="PANTHER" id="PTHR10000">
    <property type="entry name" value="PHOSPHOSERINE PHOSPHATASE"/>
    <property type="match status" value="1"/>
</dbReference>
<keyword evidence="2" id="KW-1185">Reference proteome</keyword>
<dbReference type="PATRIC" id="fig|480391.4.peg.1314"/>
<proteinExistence type="predicted"/>
<evidence type="ECO:0000313" key="1">
    <source>
        <dbReference type="EMBL" id="KRO22104.1"/>
    </source>
</evidence>